<reference evidence="2" key="1">
    <citation type="submission" date="2020-02" db="EMBL/GenBank/DDBJ databases">
        <authorList>
            <person name="Meier V. D."/>
        </authorList>
    </citation>
    <scope>NUCLEOTIDE SEQUENCE</scope>
    <source>
        <strain evidence="2">AVDCRST_MAG93</strain>
    </source>
</reference>
<protein>
    <submittedName>
        <fullName evidence="2">Uncharacterized protein</fullName>
    </submittedName>
</protein>
<sequence length="61" mass="7172">CRAMTNGNRRGAKRSRRSDSSRRLSRALFRSCWQISRLRRKACMTWNGNRHSSTSRISTRS</sequence>
<feature type="non-terminal residue" evidence="2">
    <location>
        <position position="1"/>
    </location>
</feature>
<dbReference type="AlphaFoldDB" id="A0A6J4KFT9"/>
<organism evidence="2">
    <name type="scientific">uncultured Chloroflexia bacterium</name>
    <dbReference type="NCBI Taxonomy" id="1672391"/>
    <lineage>
        <taxon>Bacteria</taxon>
        <taxon>Bacillati</taxon>
        <taxon>Chloroflexota</taxon>
        <taxon>Chloroflexia</taxon>
        <taxon>environmental samples</taxon>
    </lineage>
</organism>
<feature type="non-terminal residue" evidence="2">
    <location>
        <position position="61"/>
    </location>
</feature>
<feature type="region of interest" description="Disordered" evidence="1">
    <location>
        <begin position="1"/>
        <end position="24"/>
    </location>
</feature>
<name>A0A6J4KFT9_9CHLR</name>
<dbReference type="EMBL" id="CADCTR010001608">
    <property type="protein sequence ID" value="CAA9303880.1"/>
    <property type="molecule type" value="Genomic_DNA"/>
</dbReference>
<evidence type="ECO:0000256" key="1">
    <source>
        <dbReference type="SAM" id="MobiDB-lite"/>
    </source>
</evidence>
<evidence type="ECO:0000313" key="2">
    <source>
        <dbReference type="EMBL" id="CAA9303880.1"/>
    </source>
</evidence>
<proteinExistence type="predicted"/>
<accession>A0A6J4KFT9</accession>
<gene>
    <name evidence="2" type="ORF">AVDCRST_MAG93-4787</name>
</gene>